<proteinExistence type="predicted"/>
<feature type="compositionally biased region" description="Polar residues" evidence="1">
    <location>
        <begin position="54"/>
        <end position="66"/>
    </location>
</feature>
<organism evidence="2 4">
    <name type="scientific">Bodo saltans</name>
    <name type="common">Flagellated protozoan</name>
    <dbReference type="NCBI Taxonomy" id="75058"/>
    <lineage>
        <taxon>Eukaryota</taxon>
        <taxon>Discoba</taxon>
        <taxon>Euglenozoa</taxon>
        <taxon>Kinetoplastea</taxon>
        <taxon>Metakinetoplastina</taxon>
        <taxon>Eubodonida</taxon>
        <taxon>Bodonidae</taxon>
        <taxon>Bodo</taxon>
    </lineage>
</organism>
<evidence type="ECO:0000256" key="1">
    <source>
        <dbReference type="SAM" id="MobiDB-lite"/>
    </source>
</evidence>
<dbReference type="VEuPathDB" id="TriTrypDB:BSAL_62285"/>
<keyword evidence="4" id="KW-1185">Reference proteome</keyword>
<dbReference type="VEuPathDB" id="TriTrypDB:BSAL_62320"/>
<protein>
    <submittedName>
        <fullName evidence="2">Uncharacterized protein</fullName>
    </submittedName>
</protein>
<dbReference type="EMBL" id="CYKH01000319">
    <property type="protein sequence ID" value="CUF41687.1"/>
    <property type="molecule type" value="Genomic_DNA"/>
</dbReference>
<feature type="region of interest" description="Disordered" evidence="1">
    <location>
        <begin position="42"/>
        <end position="66"/>
    </location>
</feature>
<accession>A0A0S4IR77</accession>
<sequence>MVVFVMKNGVRTHPMVHTRHVDVQFPTRAEVLSCHADPLVSPAVKSATPPAGPKTSSRGARFGTSATPSSLISEEWMTTLVQYVAALKKSIYDDAREELSHAIKQHVPRALMSQLQLRSSGGERRVSILYGGQLNEHVTSHETLTRQQSIKRAQRNDMQGEENAPFLNAVYMHEKEDHRVQEEEPHTEGGQDRGKLNALVVNTLFQQARSMLQRESTDRRALEKNFWKSILGVAYDWEEECRFGVLYEEARAWKRLEADEVGHYLLKKRQSQDNVRAATIRRATEELKSEKDALREEVLKSAISTREEVAAERVVHLETLEGLISELPLQPNASSIDAEVARLVLQQRRQEVPEYFPGFE</sequence>
<dbReference type="EMBL" id="CYKH01000318">
    <property type="protein sequence ID" value="CUF41141.1"/>
    <property type="molecule type" value="Genomic_DNA"/>
</dbReference>
<reference evidence="4" key="1">
    <citation type="submission" date="2015-09" db="EMBL/GenBank/DDBJ databases">
        <authorList>
            <consortium name="Pathogen Informatics"/>
        </authorList>
    </citation>
    <scope>NUCLEOTIDE SEQUENCE [LARGE SCALE GENOMIC DNA]</scope>
    <source>
        <strain evidence="4">Lake Konstanz</strain>
    </source>
</reference>
<dbReference type="AlphaFoldDB" id="A0A0S4IR77"/>
<gene>
    <name evidence="2" type="ORF">BSAL_62285</name>
    <name evidence="3" type="ORF">BSAL_62320</name>
</gene>
<reference evidence="2" key="2">
    <citation type="submission" date="2015-09" db="EMBL/GenBank/DDBJ databases">
        <authorList>
            <person name="Jackson K.R."/>
            <person name="Lunt B.L."/>
            <person name="Fisher J.N.B."/>
            <person name="Gardner A.V."/>
            <person name="Bailey M.E."/>
            <person name="Deus L.M."/>
            <person name="Earl A.S."/>
            <person name="Gibby P.D."/>
            <person name="Hartmann K.A."/>
            <person name="Liu J.E."/>
            <person name="Manci A.M."/>
            <person name="Nielsen D.A."/>
            <person name="Solomon M.B."/>
            <person name="Breakwell D.P."/>
            <person name="Burnett S.H."/>
            <person name="Grose J.H."/>
        </authorList>
    </citation>
    <scope>NUCLEOTIDE SEQUENCE [LARGE SCALE GENOMIC DNA]</scope>
    <source>
        <strain evidence="2">Lake Konstanz</strain>
    </source>
</reference>
<evidence type="ECO:0000313" key="3">
    <source>
        <dbReference type="EMBL" id="CUF41687.1"/>
    </source>
</evidence>
<dbReference type="Proteomes" id="UP000051952">
    <property type="component" value="Unassembled WGS sequence"/>
</dbReference>
<evidence type="ECO:0000313" key="2">
    <source>
        <dbReference type="EMBL" id="CUF41141.1"/>
    </source>
</evidence>
<name>A0A0S4IR77_BODSA</name>
<evidence type="ECO:0000313" key="4">
    <source>
        <dbReference type="Proteomes" id="UP000051952"/>
    </source>
</evidence>